<accession>A0A975SMR7</accession>
<evidence type="ECO:0000256" key="11">
    <source>
        <dbReference type="ARBA" id="ARBA00038976"/>
    </source>
</evidence>
<dbReference type="RefSeq" id="WP_216127824.1">
    <property type="nucleotide sequence ID" value="NZ_CP064782.1"/>
</dbReference>
<dbReference type="AlphaFoldDB" id="A0A975SMR7"/>
<evidence type="ECO:0000313" key="21">
    <source>
        <dbReference type="Proteomes" id="UP000683428"/>
    </source>
</evidence>
<organism evidence="20 21">
    <name type="scientific">Azospira inquinata</name>
    <dbReference type="NCBI Taxonomy" id="2785627"/>
    <lineage>
        <taxon>Bacteria</taxon>
        <taxon>Pseudomonadati</taxon>
        <taxon>Pseudomonadota</taxon>
        <taxon>Betaproteobacteria</taxon>
        <taxon>Rhodocyclales</taxon>
        <taxon>Rhodocyclaceae</taxon>
        <taxon>Azospira</taxon>
    </lineage>
</organism>
<dbReference type="PIRSF" id="PIRSF016599">
    <property type="entry name" value="Xaa-His_dipept"/>
    <property type="match status" value="1"/>
</dbReference>
<dbReference type="Pfam" id="PF07687">
    <property type="entry name" value="M20_dimer"/>
    <property type="match status" value="1"/>
</dbReference>
<evidence type="ECO:0000256" key="2">
    <source>
        <dbReference type="ARBA" id="ARBA00001947"/>
    </source>
</evidence>
<evidence type="ECO:0000256" key="5">
    <source>
        <dbReference type="ARBA" id="ARBA00022801"/>
    </source>
</evidence>
<dbReference type="PANTHER" id="PTHR43501">
    <property type="entry name" value="CYTOSOL NON-SPECIFIC DIPEPTIDASE"/>
    <property type="match status" value="1"/>
</dbReference>
<gene>
    <name evidence="20" type="ORF">Azoinq_00910</name>
</gene>
<keyword evidence="6" id="KW-0862">Zinc</keyword>
<evidence type="ECO:0000256" key="8">
    <source>
        <dbReference type="ARBA" id="ARBA00023049"/>
    </source>
</evidence>
<evidence type="ECO:0000256" key="17">
    <source>
        <dbReference type="ARBA" id="ARBA00077688"/>
    </source>
</evidence>
<dbReference type="GO" id="GO:0070573">
    <property type="term" value="F:metallodipeptidase activity"/>
    <property type="evidence" value="ECO:0007669"/>
    <property type="project" value="TreeGrafter"/>
</dbReference>
<evidence type="ECO:0000256" key="16">
    <source>
        <dbReference type="ARBA" id="ARBA00076004"/>
    </source>
</evidence>
<dbReference type="KEGG" id="aiq:Azoinq_00910"/>
<dbReference type="Pfam" id="PF01546">
    <property type="entry name" value="Peptidase_M20"/>
    <property type="match status" value="1"/>
</dbReference>
<dbReference type="EC" id="3.4.13.18" evidence="11"/>
<keyword evidence="5" id="KW-0378">Hydrolase</keyword>
<dbReference type="InterPro" id="IPR002933">
    <property type="entry name" value="Peptidase_M20"/>
</dbReference>
<name>A0A975SMR7_9RHOO</name>
<evidence type="ECO:0000256" key="3">
    <source>
        <dbReference type="ARBA" id="ARBA00022670"/>
    </source>
</evidence>
<dbReference type="NCBIfam" id="TIGR01893">
    <property type="entry name" value="aa-his-dipept"/>
    <property type="match status" value="1"/>
</dbReference>
<evidence type="ECO:0000256" key="6">
    <source>
        <dbReference type="ARBA" id="ARBA00022833"/>
    </source>
</evidence>
<evidence type="ECO:0000256" key="12">
    <source>
        <dbReference type="ARBA" id="ARBA00044252"/>
    </source>
</evidence>
<evidence type="ECO:0000256" key="15">
    <source>
        <dbReference type="ARBA" id="ARBA00075285"/>
    </source>
</evidence>
<comment type="cofactor">
    <cofactor evidence="1">
        <name>Co(2+)</name>
        <dbReference type="ChEBI" id="CHEBI:48828"/>
    </cofactor>
</comment>
<keyword evidence="7" id="KW-0224">Dipeptidase</keyword>
<evidence type="ECO:0000256" key="14">
    <source>
        <dbReference type="ARBA" id="ARBA00071271"/>
    </source>
</evidence>
<keyword evidence="9" id="KW-0170">Cobalt</keyword>
<keyword evidence="21" id="KW-1185">Reference proteome</keyword>
<evidence type="ECO:0000256" key="13">
    <source>
        <dbReference type="ARBA" id="ARBA00061423"/>
    </source>
</evidence>
<keyword evidence="3" id="KW-0645">Protease</keyword>
<sequence length="501" mass="52999">MNAKDSTPLVHAPFNTLEPRSVWAHFQTLCDTPRPSKHEAAIRDRLADWGRARGLTVEIDPVGNLILRKAAAPGREKAPGVVLQGHLDMVCQQNGEGGHDFHRDPIQAEVEEGWLLARHTTLGADNGLGVALALAALGADDLDHGPLEALFTVDEEAGMGGALGLAPGRLEGRYLLNIDTEEWGQLYLGCAGGVDVNVSQTLATRAPAPGEQAYRITLAGLVGGHSGIDIHKERGNAIKLLVRLLAELTQTPEWADLGLAVLIGGAARNALPREARARVVLAGADRAAHLQDALARYQALFREELAGVDGGLTLTLEAVDLPQRILENTARQGLLAALGAAPHGVRRWSQQLPGVVETSNNLGVLALREGEFSANFMVRSLRDSGSRALAGEIAGLFRLAGAQATIADGYAAWQPNAASPLLALAQGVYAKRFGAPAQVQVIHAGLECGIIGAKYPDLDMISFGPTIRGAHAPGERVEIATVDACWTYLKDMLAALAVRTN</sequence>
<dbReference type="CDD" id="cd03890">
    <property type="entry name" value="M20_pepD"/>
    <property type="match status" value="1"/>
</dbReference>
<comment type="catalytic activity">
    <reaction evidence="10">
        <text>Hydrolysis of dipeptides, preferentially hydrophobic dipeptides including prolyl amino acids.</text>
        <dbReference type="EC" id="3.4.13.18"/>
    </reaction>
</comment>
<comment type="cofactor">
    <cofactor evidence="2">
        <name>Zn(2+)</name>
        <dbReference type="ChEBI" id="CHEBI:29105"/>
    </cofactor>
</comment>
<evidence type="ECO:0000256" key="7">
    <source>
        <dbReference type="ARBA" id="ARBA00022997"/>
    </source>
</evidence>
<dbReference type="FunFam" id="3.40.630.10:FF:000015">
    <property type="entry name" value="Aminoacyl-histidine dipeptidase PepD"/>
    <property type="match status" value="1"/>
</dbReference>
<keyword evidence="4" id="KW-0479">Metal-binding</keyword>
<dbReference type="InterPro" id="IPR011650">
    <property type="entry name" value="Peptidase_M20_dimer"/>
</dbReference>
<evidence type="ECO:0000256" key="18">
    <source>
        <dbReference type="ARBA" id="ARBA00078074"/>
    </source>
</evidence>
<dbReference type="GO" id="GO:0006508">
    <property type="term" value="P:proteolysis"/>
    <property type="evidence" value="ECO:0007669"/>
    <property type="project" value="UniProtKB-KW"/>
</dbReference>
<comment type="similarity">
    <text evidence="13">Belongs to the peptidase M20C family.</text>
</comment>
<dbReference type="InterPro" id="IPR001160">
    <property type="entry name" value="Peptidase_M20C"/>
</dbReference>
<evidence type="ECO:0000256" key="9">
    <source>
        <dbReference type="ARBA" id="ARBA00023285"/>
    </source>
</evidence>
<dbReference type="FunFam" id="3.40.630.10:FF:000018">
    <property type="entry name" value="Aminoacyl-histidine dipeptidase PepD"/>
    <property type="match status" value="1"/>
</dbReference>
<proteinExistence type="inferred from homology"/>
<evidence type="ECO:0000313" key="20">
    <source>
        <dbReference type="EMBL" id="QWT49213.1"/>
    </source>
</evidence>
<reference evidence="20" key="1">
    <citation type="submission" date="2020-11" db="EMBL/GenBank/DDBJ databases">
        <title>Azospira inquinata sp. nov.</title>
        <authorList>
            <person name="Moe W.M."/>
            <person name="Mikes M.C."/>
        </authorList>
    </citation>
    <scope>NUCLEOTIDE SEQUENCE</scope>
    <source>
        <strain evidence="20">Azo-3</strain>
    </source>
</reference>
<dbReference type="PANTHER" id="PTHR43501:SF1">
    <property type="entry name" value="CYTOSOL NON-SPECIFIC DIPEPTIDASE"/>
    <property type="match status" value="1"/>
</dbReference>
<evidence type="ECO:0000256" key="10">
    <source>
        <dbReference type="ARBA" id="ARBA00036421"/>
    </source>
</evidence>
<dbReference type="GO" id="GO:0005829">
    <property type="term" value="C:cytosol"/>
    <property type="evidence" value="ECO:0007669"/>
    <property type="project" value="TreeGrafter"/>
</dbReference>
<evidence type="ECO:0000259" key="19">
    <source>
        <dbReference type="Pfam" id="PF07687"/>
    </source>
</evidence>
<dbReference type="Proteomes" id="UP000683428">
    <property type="component" value="Chromosome"/>
</dbReference>
<protein>
    <recommendedName>
        <fullName evidence="14">Cytosol non-specific dipeptidase</fullName>
        <ecNumber evidence="11">3.4.13.18</ecNumber>
    </recommendedName>
    <alternativeName>
        <fullName evidence="17">Aminoacyl-histidine dipeptidase</fullName>
    </alternativeName>
    <alternativeName>
        <fullName evidence="16">Beta-alanyl-histidine dipeptidase</fullName>
    </alternativeName>
    <alternativeName>
        <fullName evidence="15">Carnosinase</fullName>
    </alternativeName>
    <alternativeName>
        <fullName evidence="12">Peptidase D</fullName>
    </alternativeName>
    <alternativeName>
        <fullName evidence="18">Xaa-His dipeptidase</fullName>
    </alternativeName>
</protein>
<dbReference type="GO" id="GO:0046872">
    <property type="term" value="F:metal ion binding"/>
    <property type="evidence" value="ECO:0007669"/>
    <property type="project" value="UniProtKB-KW"/>
</dbReference>
<evidence type="ECO:0000256" key="1">
    <source>
        <dbReference type="ARBA" id="ARBA00001941"/>
    </source>
</evidence>
<feature type="domain" description="Peptidase M20 dimerisation" evidence="19">
    <location>
        <begin position="218"/>
        <end position="305"/>
    </location>
</feature>
<evidence type="ECO:0000256" key="4">
    <source>
        <dbReference type="ARBA" id="ARBA00022723"/>
    </source>
</evidence>
<dbReference type="EMBL" id="CP064782">
    <property type="protein sequence ID" value="QWT49213.1"/>
    <property type="molecule type" value="Genomic_DNA"/>
</dbReference>
<keyword evidence="8" id="KW-0482">Metalloprotease</keyword>